<reference evidence="4 5" key="1">
    <citation type="submission" date="2018-06" db="EMBL/GenBank/DDBJ databases">
        <authorList>
            <consortium name="Pathogen Informatics"/>
            <person name="Doyle S."/>
        </authorList>
    </citation>
    <scope>NUCLEOTIDE SEQUENCE [LARGE SCALE GENOMIC DNA]</scope>
    <source>
        <strain evidence="4 5">NCTC12120</strain>
    </source>
</reference>
<evidence type="ECO:0000313" key="5">
    <source>
        <dbReference type="Proteomes" id="UP000251197"/>
    </source>
</evidence>
<dbReference type="GO" id="GO:0019145">
    <property type="term" value="F:aminobutyraldehyde dehydrogenase (NAD+) activity"/>
    <property type="evidence" value="ECO:0007669"/>
    <property type="project" value="UniProtKB-EC"/>
</dbReference>
<dbReference type="InterPro" id="IPR016163">
    <property type="entry name" value="Ald_DH_C"/>
</dbReference>
<name>A0A2X3IHJ8_9ENTR</name>
<gene>
    <name evidence="4" type="primary">prr_2</name>
    <name evidence="4" type="ORF">NCTC12120_05068</name>
</gene>
<evidence type="ECO:0000256" key="2">
    <source>
        <dbReference type="ARBA" id="ARBA00023027"/>
    </source>
</evidence>
<accession>A0A2X3IHJ8</accession>
<evidence type="ECO:0000259" key="3">
    <source>
        <dbReference type="Pfam" id="PF00171"/>
    </source>
</evidence>
<dbReference type="EC" id="1.2.1.19" evidence="4"/>
<dbReference type="Gene3D" id="3.40.309.10">
    <property type="entry name" value="Aldehyde Dehydrogenase, Chain A, domain 2"/>
    <property type="match status" value="1"/>
</dbReference>
<feature type="domain" description="Aldehyde dehydrogenase" evidence="3">
    <location>
        <begin position="1"/>
        <end position="87"/>
    </location>
</feature>
<dbReference type="Proteomes" id="UP000251197">
    <property type="component" value="Unassembled WGS sequence"/>
</dbReference>
<dbReference type="InterPro" id="IPR016162">
    <property type="entry name" value="Ald_DH_N"/>
</dbReference>
<sequence length="93" mass="10509">MTIQSFSSEEEALSRANDVEYGLAASVWTSSHSRAQRFSTRLDFGTVWINNHIPLCAEMPHGGFKKSGYGKDLSSYSLDEYTRIKHIMCDITE</sequence>
<dbReference type="SUPFAM" id="SSF53720">
    <property type="entry name" value="ALDH-like"/>
    <property type="match status" value="1"/>
</dbReference>
<keyword evidence="2" id="KW-0520">NAD</keyword>
<keyword evidence="1 4" id="KW-0560">Oxidoreductase</keyword>
<dbReference type="Pfam" id="PF00171">
    <property type="entry name" value="Aldedh"/>
    <property type="match status" value="1"/>
</dbReference>
<dbReference type="AlphaFoldDB" id="A0A2X3IHJ8"/>
<dbReference type="InterPro" id="IPR015590">
    <property type="entry name" value="Aldehyde_DH_dom"/>
</dbReference>
<protein>
    <submittedName>
        <fullName evidence="4">Gamma-aminobutyraldehyde dehydrogenase</fullName>
        <ecNumber evidence="4">1.2.1.19</ecNumber>
    </submittedName>
</protein>
<dbReference type="InterPro" id="IPR016161">
    <property type="entry name" value="Ald_DH/histidinol_DH"/>
</dbReference>
<evidence type="ECO:0000256" key="1">
    <source>
        <dbReference type="ARBA" id="ARBA00023002"/>
    </source>
</evidence>
<organism evidence="4 5">
    <name type="scientific">Cedecea neteri</name>
    <dbReference type="NCBI Taxonomy" id="158822"/>
    <lineage>
        <taxon>Bacteria</taxon>
        <taxon>Pseudomonadati</taxon>
        <taxon>Pseudomonadota</taxon>
        <taxon>Gammaproteobacteria</taxon>
        <taxon>Enterobacterales</taxon>
        <taxon>Enterobacteriaceae</taxon>
        <taxon>Cedecea</taxon>
    </lineage>
</organism>
<dbReference type="Gene3D" id="3.40.605.10">
    <property type="entry name" value="Aldehyde Dehydrogenase, Chain A, domain 1"/>
    <property type="match status" value="1"/>
</dbReference>
<dbReference type="EMBL" id="UAVU01000008">
    <property type="protein sequence ID" value="SQC91888.1"/>
    <property type="molecule type" value="Genomic_DNA"/>
</dbReference>
<dbReference type="PANTHER" id="PTHR11699">
    <property type="entry name" value="ALDEHYDE DEHYDROGENASE-RELATED"/>
    <property type="match status" value="1"/>
</dbReference>
<proteinExistence type="predicted"/>
<evidence type="ECO:0000313" key="4">
    <source>
        <dbReference type="EMBL" id="SQC91888.1"/>
    </source>
</evidence>